<feature type="transmembrane region" description="Helical" evidence="1">
    <location>
        <begin position="74"/>
        <end position="90"/>
    </location>
</feature>
<evidence type="ECO:0000313" key="3">
    <source>
        <dbReference type="Proteomes" id="UP000620064"/>
    </source>
</evidence>
<reference evidence="3" key="1">
    <citation type="journal article" date="2019" name="Int. J. Syst. Evol. Microbiol.">
        <title>The Global Catalogue of Microorganisms (GCM) 10K type strain sequencing project: providing services to taxonomists for standard genome sequencing and annotation.</title>
        <authorList>
            <consortium name="The Broad Institute Genomics Platform"/>
            <consortium name="The Broad Institute Genome Sequencing Center for Infectious Disease"/>
            <person name="Wu L."/>
            <person name="Ma J."/>
        </authorList>
    </citation>
    <scope>NUCLEOTIDE SEQUENCE [LARGE SCALE GENOMIC DNA]</scope>
    <source>
        <strain evidence="3">CGMCC 1.7656</strain>
    </source>
</reference>
<feature type="transmembrane region" description="Helical" evidence="1">
    <location>
        <begin position="15"/>
        <end position="36"/>
    </location>
</feature>
<keyword evidence="1" id="KW-0812">Transmembrane</keyword>
<dbReference type="EMBL" id="BMLV01000003">
    <property type="protein sequence ID" value="GGP04327.1"/>
    <property type="molecule type" value="Genomic_DNA"/>
</dbReference>
<feature type="transmembrane region" description="Helical" evidence="1">
    <location>
        <begin position="48"/>
        <end position="68"/>
    </location>
</feature>
<feature type="transmembrane region" description="Helical" evidence="1">
    <location>
        <begin position="102"/>
        <end position="120"/>
    </location>
</feature>
<keyword evidence="1" id="KW-0472">Membrane</keyword>
<dbReference type="Proteomes" id="UP000620064">
    <property type="component" value="Unassembled WGS sequence"/>
</dbReference>
<protein>
    <recommendedName>
        <fullName evidence="4">DoxX-like family protein</fullName>
    </recommendedName>
</protein>
<keyword evidence="1" id="KW-1133">Transmembrane helix</keyword>
<evidence type="ECO:0008006" key="4">
    <source>
        <dbReference type="Google" id="ProtNLM"/>
    </source>
</evidence>
<proteinExistence type="predicted"/>
<keyword evidence="3" id="KW-1185">Reference proteome</keyword>
<evidence type="ECO:0000256" key="1">
    <source>
        <dbReference type="SAM" id="Phobius"/>
    </source>
</evidence>
<dbReference type="RefSeq" id="WP_188617586.1">
    <property type="nucleotide sequence ID" value="NZ_BMLV01000003.1"/>
</dbReference>
<accession>A0ABQ2NIL0</accession>
<comment type="caution">
    <text evidence="2">The sequence shown here is derived from an EMBL/GenBank/DDBJ whole genome shotgun (WGS) entry which is preliminary data.</text>
</comment>
<gene>
    <name evidence="2" type="ORF">GCM10010992_15990</name>
</gene>
<sequence length="124" mass="14735">MEDNFYDKSPDKTTGFYTAIVLLLIFSLLSIGIDFTEFFNHKDINIPLWFFYIIFTVDACLLISLIAINFYKKWGVFLYPVALIVHYFLHEYYLSTMLYSDLFNLFCFVGLGLLTVIPKWKFYK</sequence>
<evidence type="ECO:0000313" key="2">
    <source>
        <dbReference type="EMBL" id="GGP04327.1"/>
    </source>
</evidence>
<name>A0ABQ2NIL0_9FLAO</name>
<organism evidence="2 3">
    <name type="scientific">Cloacibacterium rupense</name>
    <dbReference type="NCBI Taxonomy" id="517423"/>
    <lineage>
        <taxon>Bacteria</taxon>
        <taxon>Pseudomonadati</taxon>
        <taxon>Bacteroidota</taxon>
        <taxon>Flavobacteriia</taxon>
        <taxon>Flavobacteriales</taxon>
        <taxon>Weeksellaceae</taxon>
    </lineage>
</organism>